<protein>
    <submittedName>
        <fullName evidence="2">Ovule protein</fullName>
    </submittedName>
</protein>
<name>A0A1I7WB93_HETBA</name>
<dbReference type="AlphaFoldDB" id="A0A1I7WB93"/>
<organism evidence="1 2">
    <name type="scientific">Heterorhabditis bacteriophora</name>
    <name type="common">Entomopathogenic nematode worm</name>
    <dbReference type="NCBI Taxonomy" id="37862"/>
    <lineage>
        <taxon>Eukaryota</taxon>
        <taxon>Metazoa</taxon>
        <taxon>Ecdysozoa</taxon>
        <taxon>Nematoda</taxon>
        <taxon>Chromadorea</taxon>
        <taxon>Rhabditida</taxon>
        <taxon>Rhabditina</taxon>
        <taxon>Rhabditomorpha</taxon>
        <taxon>Strongyloidea</taxon>
        <taxon>Heterorhabditidae</taxon>
        <taxon>Heterorhabditis</taxon>
    </lineage>
</organism>
<evidence type="ECO:0000313" key="1">
    <source>
        <dbReference type="Proteomes" id="UP000095283"/>
    </source>
</evidence>
<proteinExistence type="predicted"/>
<dbReference type="Proteomes" id="UP000095283">
    <property type="component" value="Unplaced"/>
</dbReference>
<reference evidence="2" key="1">
    <citation type="submission" date="2016-11" db="UniProtKB">
        <authorList>
            <consortium name="WormBaseParasite"/>
        </authorList>
    </citation>
    <scope>IDENTIFICATION</scope>
</reference>
<keyword evidence="1" id="KW-1185">Reference proteome</keyword>
<accession>A0A1I7WB93</accession>
<dbReference type="WBParaSite" id="Hba_01969">
    <property type="protein sequence ID" value="Hba_01969"/>
    <property type="gene ID" value="Hba_01969"/>
</dbReference>
<evidence type="ECO:0000313" key="2">
    <source>
        <dbReference type="WBParaSite" id="Hba_01969"/>
    </source>
</evidence>
<sequence length="103" mass="11986">MLMEDVTITHVSSKNSPNEKYYPLLLFNPCDMIRFINGRCSNVFSKELRAPVLNHFHQRSMIKSNESETQQIKKQYKLCGTGLLSVERLMLSLICQSMFDLRV</sequence>